<dbReference type="Gene3D" id="1.10.357.10">
    <property type="entry name" value="Tetracycline Repressor, domain 2"/>
    <property type="match status" value="1"/>
</dbReference>
<evidence type="ECO:0000256" key="1">
    <source>
        <dbReference type="ARBA" id="ARBA00023125"/>
    </source>
</evidence>
<feature type="DNA-binding region" description="H-T-H motif" evidence="2">
    <location>
        <begin position="39"/>
        <end position="58"/>
    </location>
</feature>
<reference evidence="4 5" key="1">
    <citation type="submission" date="2021-03" db="EMBL/GenBank/DDBJ databases">
        <title>Sequencing the genomes of 1000 actinobacteria strains.</title>
        <authorList>
            <person name="Klenk H.-P."/>
        </authorList>
    </citation>
    <scope>NUCLEOTIDE SEQUENCE [LARGE SCALE GENOMIC DNA]</scope>
    <source>
        <strain evidence="4 5">DSM 24221</strain>
    </source>
</reference>
<evidence type="ECO:0000313" key="5">
    <source>
        <dbReference type="Proteomes" id="UP001519362"/>
    </source>
</evidence>
<evidence type="ECO:0000259" key="3">
    <source>
        <dbReference type="PROSITE" id="PS50977"/>
    </source>
</evidence>
<dbReference type="PANTHER" id="PTHR30055">
    <property type="entry name" value="HTH-TYPE TRANSCRIPTIONAL REGULATOR RUTR"/>
    <property type="match status" value="1"/>
</dbReference>
<dbReference type="SUPFAM" id="SSF46689">
    <property type="entry name" value="Homeodomain-like"/>
    <property type="match status" value="1"/>
</dbReference>
<protein>
    <submittedName>
        <fullName evidence="4">AcrR family transcriptional regulator</fullName>
    </submittedName>
</protein>
<name>A0ABS4ZI46_9MICO</name>
<dbReference type="RefSeq" id="WP_165135314.1">
    <property type="nucleotide sequence ID" value="NZ_CP049253.1"/>
</dbReference>
<keyword evidence="1 2" id="KW-0238">DNA-binding</keyword>
<evidence type="ECO:0000313" key="4">
    <source>
        <dbReference type="EMBL" id="MBP2436877.1"/>
    </source>
</evidence>
<dbReference type="EMBL" id="JAGIOL010000001">
    <property type="protein sequence ID" value="MBP2436877.1"/>
    <property type="molecule type" value="Genomic_DNA"/>
</dbReference>
<organism evidence="4 5">
    <name type="scientific">Microbacterium amylolyticum</name>
    <dbReference type="NCBI Taxonomy" id="936337"/>
    <lineage>
        <taxon>Bacteria</taxon>
        <taxon>Bacillati</taxon>
        <taxon>Actinomycetota</taxon>
        <taxon>Actinomycetes</taxon>
        <taxon>Micrococcales</taxon>
        <taxon>Microbacteriaceae</taxon>
        <taxon>Microbacterium</taxon>
    </lineage>
</organism>
<gene>
    <name evidence="4" type="ORF">JOF34_001463</name>
</gene>
<evidence type="ECO:0000256" key="2">
    <source>
        <dbReference type="PROSITE-ProRule" id="PRU00335"/>
    </source>
</evidence>
<dbReference type="PRINTS" id="PR00455">
    <property type="entry name" value="HTHTETR"/>
</dbReference>
<dbReference type="Pfam" id="PF00440">
    <property type="entry name" value="TetR_N"/>
    <property type="match status" value="1"/>
</dbReference>
<dbReference type="InterPro" id="IPR009057">
    <property type="entry name" value="Homeodomain-like_sf"/>
</dbReference>
<dbReference type="PANTHER" id="PTHR30055:SF153">
    <property type="entry name" value="HTH-TYPE TRANSCRIPTIONAL REPRESSOR RV3405C"/>
    <property type="match status" value="1"/>
</dbReference>
<dbReference type="PROSITE" id="PS50977">
    <property type="entry name" value="HTH_TETR_2"/>
    <property type="match status" value="1"/>
</dbReference>
<dbReference type="Proteomes" id="UP001519362">
    <property type="component" value="Unassembled WGS sequence"/>
</dbReference>
<comment type="caution">
    <text evidence="4">The sequence shown here is derived from an EMBL/GenBank/DDBJ whole genome shotgun (WGS) entry which is preliminary data.</text>
</comment>
<sequence>MAAATGARQRAVREDHIRNHAKLLDAALELFDARGLDVPLREIGAHAGVSNAGVFRHFANRDQLIVEVYERAATALSDRVVAALVNARDESAQERLDTLLNTVVTGMLERPCYGQLAARGIRLRPDSVPDPALVAELGSVIAAGQNAGLLAPDISGTDLVSVARLAAGTLTSGPTPAEQAATAALRKRMMTIVRRGLAPHAQDVAAMPTFSTLAAPDDASE</sequence>
<accession>A0ABS4ZI46</accession>
<dbReference type="InterPro" id="IPR050109">
    <property type="entry name" value="HTH-type_TetR-like_transc_reg"/>
</dbReference>
<dbReference type="InterPro" id="IPR001647">
    <property type="entry name" value="HTH_TetR"/>
</dbReference>
<feature type="domain" description="HTH tetR-type" evidence="3">
    <location>
        <begin position="17"/>
        <end position="76"/>
    </location>
</feature>
<keyword evidence="5" id="KW-1185">Reference proteome</keyword>
<proteinExistence type="predicted"/>